<dbReference type="InterPro" id="IPR050881">
    <property type="entry name" value="LL-DAP_aminotransferase"/>
</dbReference>
<dbReference type="Proteomes" id="UP001207654">
    <property type="component" value="Unassembled WGS sequence"/>
</dbReference>
<protein>
    <submittedName>
        <fullName evidence="5">Pyridoxal phosphate-dependent aminotransferase</fullName>
    </submittedName>
</protein>
<dbReference type="InterPro" id="IPR004839">
    <property type="entry name" value="Aminotransferase_I/II_large"/>
</dbReference>
<sequence length="428" mass="47730">MTNDSARRRIPPSGINLFQLIYVLIREFEEKTGQPALNLSLGNPDIVPVEAIRELRAQEQRGPRYELHTYAEDRNLDFFCESLSRAFTGLDYTRYPHLKAVPIPGIKTATALLPLACGLHLGDRRRFHVVTNLPAYDVMGTWTSSYLASNRVVWPLSPDDGMSLSVPRLEEALRHAGVERPDLVFVIRPGNPASRGASEGEWRALIEFCISRGSRLVNDGAYTTLAAPGAHTPLARVAVDYPDLEWAELYSLSKAFSDPGARLGAMVGSREFIEDFVLIKGNTESGPVPSMMTAYARLLADPPLARTIMDELFATYRARLDFLVPRLKAAGLRPACETDAGFFTLWRTPDEAFGIDLRDEAARRGIARAELYNRLVIERTGLVGVHFSGPQGSDEAYTRYAVCTDVLAPTFQPRFTRALEQIQPRYRD</sequence>
<keyword evidence="3" id="KW-0808">Transferase</keyword>
<evidence type="ECO:0000256" key="1">
    <source>
        <dbReference type="ARBA" id="ARBA00001933"/>
    </source>
</evidence>
<dbReference type="CDD" id="cd00609">
    <property type="entry name" value="AAT_like"/>
    <property type="match status" value="1"/>
</dbReference>
<proteinExistence type="predicted"/>
<accession>A0ABT4ACP3</accession>
<gene>
    <name evidence="5" type="ORF">OV287_33795</name>
</gene>
<evidence type="ECO:0000259" key="4">
    <source>
        <dbReference type="Pfam" id="PF00155"/>
    </source>
</evidence>
<comment type="cofactor">
    <cofactor evidence="1">
        <name>pyridoxal 5'-phosphate</name>
        <dbReference type="ChEBI" id="CHEBI:597326"/>
    </cofactor>
</comment>
<dbReference type="Pfam" id="PF00155">
    <property type="entry name" value="Aminotran_1_2"/>
    <property type="match status" value="1"/>
</dbReference>
<evidence type="ECO:0000313" key="5">
    <source>
        <dbReference type="EMBL" id="MCY1079443.1"/>
    </source>
</evidence>
<dbReference type="PANTHER" id="PTHR42832:SF3">
    <property type="entry name" value="L-GLUTAMINE--4-(METHYLSULFANYL)-2-OXOBUTANOATE AMINOTRANSFERASE"/>
    <property type="match status" value="1"/>
</dbReference>
<evidence type="ECO:0000256" key="2">
    <source>
        <dbReference type="ARBA" id="ARBA00022576"/>
    </source>
</evidence>
<dbReference type="InterPro" id="IPR015424">
    <property type="entry name" value="PyrdxlP-dep_Trfase"/>
</dbReference>
<dbReference type="InterPro" id="IPR015421">
    <property type="entry name" value="PyrdxlP-dep_Trfase_major"/>
</dbReference>
<dbReference type="EMBL" id="JAPNKA010000001">
    <property type="protein sequence ID" value="MCY1079443.1"/>
    <property type="molecule type" value="Genomic_DNA"/>
</dbReference>
<organism evidence="5 6">
    <name type="scientific">Archangium lansingense</name>
    <dbReference type="NCBI Taxonomy" id="2995310"/>
    <lineage>
        <taxon>Bacteria</taxon>
        <taxon>Pseudomonadati</taxon>
        <taxon>Myxococcota</taxon>
        <taxon>Myxococcia</taxon>
        <taxon>Myxococcales</taxon>
        <taxon>Cystobacterineae</taxon>
        <taxon>Archangiaceae</taxon>
        <taxon>Archangium</taxon>
    </lineage>
</organism>
<evidence type="ECO:0000313" key="6">
    <source>
        <dbReference type="Proteomes" id="UP001207654"/>
    </source>
</evidence>
<feature type="domain" description="Aminotransferase class I/classII large" evidence="4">
    <location>
        <begin position="37"/>
        <end position="360"/>
    </location>
</feature>
<dbReference type="RefSeq" id="WP_267538164.1">
    <property type="nucleotide sequence ID" value="NZ_JAPNKA010000001.1"/>
</dbReference>
<reference evidence="5 6" key="1">
    <citation type="submission" date="2022-11" db="EMBL/GenBank/DDBJ databases">
        <title>Minimal conservation of predation-associated metabolite biosynthetic gene clusters underscores biosynthetic potential of Myxococcota including descriptions for ten novel species: Archangium lansinium sp. nov., Myxococcus landrumus sp. nov., Nannocystis bai.</title>
        <authorList>
            <person name="Ahearne A."/>
            <person name="Stevens C."/>
            <person name="Phillips K."/>
        </authorList>
    </citation>
    <scope>NUCLEOTIDE SEQUENCE [LARGE SCALE GENOMIC DNA]</scope>
    <source>
        <strain evidence="5 6">MIWBW</strain>
    </source>
</reference>
<keyword evidence="2 5" id="KW-0032">Aminotransferase</keyword>
<name>A0ABT4ACP3_9BACT</name>
<dbReference type="SUPFAM" id="SSF53383">
    <property type="entry name" value="PLP-dependent transferases"/>
    <property type="match status" value="1"/>
</dbReference>
<dbReference type="PANTHER" id="PTHR42832">
    <property type="entry name" value="AMINO ACID AMINOTRANSFERASE"/>
    <property type="match status" value="1"/>
</dbReference>
<dbReference type="Gene3D" id="3.90.1150.10">
    <property type="entry name" value="Aspartate Aminotransferase, domain 1"/>
    <property type="match status" value="1"/>
</dbReference>
<dbReference type="Gene3D" id="3.40.640.10">
    <property type="entry name" value="Type I PLP-dependent aspartate aminotransferase-like (Major domain)"/>
    <property type="match status" value="1"/>
</dbReference>
<evidence type="ECO:0000256" key="3">
    <source>
        <dbReference type="ARBA" id="ARBA00022679"/>
    </source>
</evidence>
<keyword evidence="6" id="KW-1185">Reference proteome</keyword>
<dbReference type="GO" id="GO:0008483">
    <property type="term" value="F:transaminase activity"/>
    <property type="evidence" value="ECO:0007669"/>
    <property type="project" value="UniProtKB-KW"/>
</dbReference>
<dbReference type="InterPro" id="IPR015422">
    <property type="entry name" value="PyrdxlP-dep_Trfase_small"/>
</dbReference>
<comment type="caution">
    <text evidence="5">The sequence shown here is derived from an EMBL/GenBank/DDBJ whole genome shotgun (WGS) entry which is preliminary data.</text>
</comment>